<feature type="transmembrane region" description="Helical" evidence="6">
    <location>
        <begin position="220"/>
        <end position="237"/>
    </location>
</feature>
<gene>
    <name evidence="7" type="ORF">ACFQND_11580</name>
</gene>
<comment type="subcellular location">
    <subcellularLocation>
        <location evidence="1">Cell membrane</location>
        <topology evidence="1">Multi-pass membrane protein</topology>
    </subcellularLocation>
</comment>
<keyword evidence="3 6" id="KW-0812">Transmembrane</keyword>
<dbReference type="CDD" id="cd06581">
    <property type="entry name" value="TM_PBP1_LivM_like"/>
    <property type="match status" value="1"/>
</dbReference>
<feature type="transmembrane region" description="Helical" evidence="6">
    <location>
        <begin position="73"/>
        <end position="92"/>
    </location>
</feature>
<feature type="transmembrane region" description="Helical" evidence="6">
    <location>
        <begin position="249"/>
        <end position="282"/>
    </location>
</feature>
<dbReference type="RefSeq" id="WP_371438527.1">
    <property type="nucleotide sequence ID" value="NZ_JBHSRS010000018.1"/>
</dbReference>
<dbReference type="InterPro" id="IPR001851">
    <property type="entry name" value="ABC_transp_permease"/>
</dbReference>
<comment type="caution">
    <text evidence="7">The sequence shown here is derived from an EMBL/GenBank/DDBJ whole genome shotgun (WGS) entry which is preliminary data.</text>
</comment>
<feature type="transmembrane region" description="Helical" evidence="6">
    <location>
        <begin position="41"/>
        <end position="61"/>
    </location>
</feature>
<keyword evidence="8" id="KW-1185">Reference proteome</keyword>
<evidence type="ECO:0000313" key="7">
    <source>
        <dbReference type="EMBL" id="MFC6281874.1"/>
    </source>
</evidence>
<feature type="transmembrane region" description="Helical" evidence="6">
    <location>
        <begin position="129"/>
        <end position="151"/>
    </location>
</feature>
<sequence>MNGITTAPYSPLGQRNLRAKHIAIVWAVFAIWPFAAGNDYMLSLGIFFFINLLLIGGLNLTMGYGGQISMCQAGFFGMGAYVSGVLSMRWGVPPVLGALVAMAMTAFSAFVIGLPALRLSGHYLSMATLGFNAILSVLFNELVSVTGGPNGLSGVPPMSVFGFVFDTPGKFFWLAWGAGLVLMLLVASLLASRAGRALRAVSGSEVAADSMGIDPFRSKLAAFMASAISAGLAGALYCHFNQYASPETFSFSASVLLVVMVAIGGWGHFWGPLFGAMVFTAMPELLRRIHDAELLVFGACMVAVMLFLPGGIASIATRLIRRRQSAAAKQREKAGRHGIA</sequence>
<dbReference type="EMBL" id="JBHSRS010000018">
    <property type="protein sequence ID" value="MFC6281874.1"/>
    <property type="molecule type" value="Genomic_DNA"/>
</dbReference>
<keyword evidence="5 6" id="KW-0472">Membrane</keyword>
<proteinExistence type="predicted"/>
<feature type="transmembrane region" description="Helical" evidence="6">
    <location>
        <begin position="171"/>
        <end position="191"/>
    </location>
</feature>
<dbReference type="PANTHER" id="PTHR30482:SF18">
    <property type="entry name" value="BRANCHED AMINO ACID TRANSPORT SYSTEM PERMEASE"/>
    <property type="match status" value="1"/>
</dbReference>
<dbReference type="InterPro" id="IPR043428">
    <property type="entry name" value="LivM-like"/>
</dbReference>
<evidence type="ECO:0000256" key="1">
    <source>
        <dbReference type="ARBA" id="ARBA00004651"/>
    </source>
</evidence>
<evidence type="ECO:0000256" key="3">
    <source>
        <dbReference type="ARBA" id="ARBA00022692"/>
    </source>
</evidence>
<evidence type="ECO:0000256" key="5">
    <source>
        <dbReference type="ARBA" id="ARBA00023136"/>
    </source>
</evidence>
<dbReference type="Proteomes" id="UP001596270">
    <property type="component" value="Unassembled WGS sequence"/>
</dbReference>
<keyword evidence="2" id="KW-1003">Cell membrane</keyword>
<reference evidence="8" key="1">
    <citation type="journal article" date="2019" name="Int. J. Syst. Evol. Microbiol.">
        <title>The Global Catalogue of Microorganisms (GCM) 10K type strain sequencing project: providing services to taxonomists for standard genome sequencing and annotation.</title>
        <authorList>
            <consortium name="The Broad Institute Genomics Platform"/>
            <consortium name="The Broad Institute Genome Sequencing Center for Infectious Disease"/>
            <person name="Wu L."/>
            <person name="Ma J."/>
        </authorList>
    </citation>
    <scope>NUCLEOTIDE SEQUENCE [LARGE SCALE GENOMIC DNA]</scope>
    <source>
        <strain evidence="8">CCUG 39402</strain>
    </source>
</reference>
<keyword evidence="4 6" id="KW-1133">Transmembrane helix</keyword>
<protein>
    <submittedName>
        <fullName evidence="7">Branched-chain amino acid ABC transporter permease</fullName>
    </submittedName>
</protein>
<feature type="transmembrane region" description="Helical" evidence="6">
    <location>
        <begin position="17"/>
        <end position="35"/>
    </location>
</feature>
<feature type="transmembrane region" description="Helical" evidence="6">
    <location>
        <begin position="98"/>
        <end position="117"/>
    </location>
</feature>
<accession>A0ABW1TWF5</accession>
<dbReference type="Pfam" id="PF02653">
    <property type="entry name" value="BPD_transp_2"/>
    <property type="match status" value="1"/>
</dbReference>
<evidence type="ECO:0000256" key="6">
    <source>
        <dbReference type="SAM" id="Phobius"/>
    </source>
</evidence>
<organism evidence="7 8">
    <name type="scientific">Polaromonas aquatica</name>
    <dbReference type="NCBI Taxonomy" id="332657"/>
    <lineage>
        <taxon>Bacteria</taxon>
        <taxon>Pseudomonadati</taxon>
        <taxon>Pseudomonadota</taxon>
        <taxon>Betaproteobacteria</taxon>
        <taxon>Burkholderiales</taxon>
        <taxon>Comamonadaceae</taxon>
        <taxon>Polaromonas</taxon>
    </lineage>
</organism>
<evidence type="ECO:0000256" key="4">
    <source>
        <dbReference type="ARBA" id="ARBA00022989"/>
    </source>
</evidence>
<feature type="transmembrane region" description="Helical" evidence="6">
    <location>
        <begin position="294"/>
        <end position="316"/>
    </location>
</feature>
<name>A0ABW1TWF5_9BURK</name>
<dbReference type="PANTHER" id="PTHR30482">
    <property type="entry name" value="HIGH-AFFINITY BRANCHED-CHAIN AMINO ACID TRANSPORT SYSTEM PERMEASE"/>
    <property type="match status" value="1"/>
</dbReference>
<evidence type="ECO:0000256" key="2">
    <source>
        <dbReference type="ARBA" id="ARBA00022475"/>
    </source>
</evidence>
<evidence type="ECO:0000313" key="8">
    <source>
        <dbReference type="Proteomes" id="UP001596270"/>
    </source>
</evidence>